<feature type="non-terminal residue" evidence="1">
    <location>
        <position position="121"/>
    </location>
</feature>
<evidence type="ECO:0000313" key="1">
    <source>
        <dbReference type="EMBL" id="VDK39711.1"/>
    </source>
</evidence>
<keyword evidence="2" id="KW-1185">Reference proteome</keyword>
<proteinExistence type="predicted"/>
<dbReference type="AlphaFoldDB" id="A0A3P6R709"/>
<dbReference type="EMBL" id="UYRT01005964">
    <property type="protein sequence ID" value="VDK39711.1"/>
    <property type="molecule type" value="Genomic_DNA"/>
</dbReference>
<accession>A0A3P6R709</accession>
<evidence type="ECO:0008006" key="3">
    <source>
        <dbReference type="Google" id="ProtNLM"/>
    </source>
</evidence>
<dbReference type="SUPFAM" id="SSF63748">
    <property type="entry name" value="Tudor/PWWP/MBT"/>
    <property type="match status" value="1"/>
</dbReference>
<evidence type="ECO:0000313" key="2">
    <source>
        <dbReference type="Proteomes" id="UP000271098"/>
    </source>
</evidence>
<gene>
    <name evidence="1" type="ORF">GPUH_LOCUS3467</name>
</gene>
<sequence>MKTGDVVWAPYRRFPEWPALVRCVYPKKVTFTFLPISEDPNAKSSVFNCPPHKLRLLTGSEPLPAGAKKDMRDAYKAALEILKKNGLLREERQLSEELPLLKASEINKQSVLGELFEKTKK</sequence>
<dbReference type="OrthoDB" id="5860380at2759"/>
<protein>
    <recommendedName>
        <fullName evidence="3">PWWP domain-containing protein</fullName>
    </recommendedName>
</protein>
<name>A0A3P6R709_9BILA</name>
<reference evidence="1 2" key="1">
    <citation type="submission" date="2018-11" db="EMBL/GenBank/DDBJ databases">
        <authorList>
            <consortium name="Pathogen Informatics"/>
        </authorList>
    </citation>
    <scope>NUCLEOTIDE SEQUENCE [LARGE SCALE GENOMIC DNA]</scope>
</reference>
<dbReference type="Proteomes" id="UP000271098">
    <property type="component" value="Unassembled WGS sequence"/>
</dbReference>
<organism evidence="1 2">
    <name type="scientific">Gongylonema pulchrum</name>
    <dbReference type="NCBI Taxonomy" id="637853"/>
    <lineage>
        <taxon>Eukaryota</taxon>
        <taxon>Metazoa</taxon>
        <taxon>Ecdysozoa</taxon>
        <taxon>Nematoda</taxon>
        <taxon>Chromadorea</taxon>
        <taxon>Rhabditida</taxon>
        <taxon>Spirurina</taxon>
        <taxon>Spiruromorpha</taxon>
        <taxon>Spiruroidea</taxon>
        <taxon>Gongylonematidae</taxon>
        <taxon>Gongylonema</taxon>
    </lineage>
</organism>